<dbReference type="SUPFAM" id="SSF158911">
    <property type="entry name" value="NEAT domain-like"/>
    <property type="match status" value="1"/>
</dbReference>
<reference evidence="11" key="1">
    <citation type="submission" date="2022-05" db="EMBL/GenBank/DDBJ databases">
        <title>Comparative Genomics of Spacecraft Associated Microbes.</title>
        <authorList>
            <person name="Tran M.T."/>
            <person name="Wright A."/>
            <person name="Seuylemezian A."/>
            <person name="Eisen J."/>
            <person name="Coil D."/>
        </authorList>
    </citation>
    <scope>NUCLEOTIDE SEQUENCE</scope>
    <source>
        <strain evidence="11">214.1.1</strain>
    </source>
</reference>
<evidence type="ECO:0000256" key="4">
    <source>
        <dbReference type="ARBA" id="ARBA00022729"/>
    </source>
</evidence>
<gene>
    <name evidence="11" type="primary">isdC</name>
    <name evidence="11" type="ORF">M3202_08100</name>
</gene>
<evidence type="ECO:0000256" key="3">
    <source>
        <dbReference type="ARBA" id="ARBA00022525"/>
    </source>
</evidence>
<dbReference type="AlphaFoldDB" id="A0A9X2DPL4"/>
<evidence type="ECO:0000256" key="1">
    <source>
        <dbReference type="ARBA" id="ARBA00004168"/>
    </source>
</evidence>
<dbReference type="SMART" id="SM00725">
    <property type="entry name" value="NEAT"/>
    <property type="match status" value="1"/>
</dbReference>
<dbReference type="EMBL" id="JAMBOL010000005">
    <property type="protein sequence ID" value="MCM3714047.1"/>
    <property type="molecule type" value="Genomic_DNA"/>
</dbReference>
<dbReference type="Proteomes" id="UP001139179">
    <property type="component" value="Unassembled WGS sequence"/>
</dbReference>
<dbReference type="NCBIfam" id="TIGR03656">
    <property type="entry name" value="IsdC"/>
    <property type="match status" value="1"/>
</dbReference>
<comment type="subcellular location">
    <subcellularLocation>
        <location evidence="1">Secreted</location>
        <location evidence="1">Cell wall</location>
        <topology evidence="1">Peptidoglycan-anchor</topology>
    </subcellularLocation>
</comment>
<protein>
    <submittedName>
        <fullName evidence="11">Heme uptake protein IsdC</fullName>
    </submittedName>
</protein>
<feature type="compositionally biased region" description="Polar residues" evidence="7">
    <location>
        <begin position="184"/>
        <end position="194"/>
    </location>
</feature>
<proteinExistence type="predicted"/>
<dbReference type="InterPro" id="IPR006635">
    <property type="entry name" value="NEAT_dom"/>
</dbReference>
<feature type="chain" id="PRO_5040985381" evidence="9">
    <location>
        <begin position="30"/>
        <end position="242"/>
    </location>
</feature>
<dbReference type="PROSITE" id="PS50978">
    <property type="entry name" value="NEAT"/>
    <property type="match status" value="1"/>
</dbReference>
<keyword evidence="8" id="KW-0472">Membrane</keyword>
<dbReference type="InterPro" id="IPR050436">
    <property type="entry name" value="IsdA"/>
</dbReference>
<feature type="domain" description="NEAT" evidence="10">
    <location>
        <begin position="31"/>
        <end position="148"/>
    </location>
</feature>
<evidence type="ECO:0000313" key="11">
    <source>
        <dbReference type="EMBL" id="MCM3714047.1"/>
    </source>
</evidence>
<dbReference type="InterPro" id="IPR017502">
    <property type="entry name" value="Sortase_SrtB_target"/>
</dbReference>
<evidence type="ECO:0000313" key="12">
    <source>
        <dbReference type="Proteomes" id="UP001139179"/>
    </source>
</evidence>
<keyword evidence="12" id="KW-1185">Reference proteome</keyword>
<sequence length="242" mass="25488">MKQRQMFIARLMIVVMILFLVPAPSSASAALADGTYTAQYTVLKADNDSASMANDYFQKPATLVVENGNINAQITLTKSNWIKSVTVNGAAPSVISSNASADTRTIQFRANDVSSPIVSTIHVDIEEMDYDHVYTIRFAFDENSITAVNVADNSSGQNESSGSTQADSGAASTASGGGKSPSSEQQGNQAASQVETEEAAIGTVIENPKTADNAPIATFVVMLIVSAAALVWMLARKRAVSL</sequence>
<dbReference type="InterPro" id="IPR019909">
    <property type="entry name" value="Haem_uptake_protein_IsdC"/>
</dbReference>
<organism evidence="11 12">
    <name type="scientific">Halalkalibacter oceani</name>
    <dbReference type="NCBI Taxonomy" id="1653776"/>
    <lineage>
        <taxon>Bacteria</taxon>
        <taxon>Bacillati</taxon>
        <taxon>Bacillota</taxon>
        <taxon>Bacilli</taxon>
        <taxon>Bacillales</taxon>
        <taxon>Bacillaceae</taxon>
        <taxon>Halalkalibacter</taxon>
    </lineage>
</organism>
<dbReference type="PANTHER" id="PTHR37824:SF1">
    <property type="entry name" value="IRON-REGULATED SURFACE DETERMINANT PROTEIN C"/>
    <property type="match status" value="1"/>
</dbReference>
<dbReference type="Pfam" id="PF05031">
    <property type="entry name" value="NEAT"/>
    <property type="match status" value="1"/>
</dbReference>
<keyword evidence="4 9" id="KW-0732">Signal</keyword>
<keyword evidence="6" id="KW-0572">Peptidoglycan-anchor</keyword>
<feature type="compositionally biased region" description="Low complexity" evidence="7">
    <location>
        <begin position="160"/>
        <end position="174"/>
    </location>
</feature>
<dbReference type="GO" id="GO:0015886">
    <property type="term" value="P:heme transport"/>
    <property type="evidence" value="ECO:0007669"/>
    <property type="project" value="InterPro"/>
</dbReference>
<keyword evidence="5" id="KW-0408">Iron</keyword>
<dbReference type="GO" id="GO:0030492">
    <property type="term" value="F:hemoglobin binding"/>
    <property type="evidence" value="ECO:0007669"/>
    <property type="project" value="InterPro"/>
</dbReference>
<evidence type="ECO:0000256" key="8">
    <source>
        <dbReference type="SAM" id="Phobius"/>
    </source>
</evidence>
<name>A0A9X2DPL4_9BACI</name>
<feature type="region of interest" description="Disordered" evidence="7">
    <location>
        <begin position="152"/>
        <end position="195"/>
    </location>
</feature>
<evidence type="ECO:0000256" key="2">
    <source>
        <dbReference type="ARBA" id="ARBA00022512"/>
    </source>
</evidence>
<dbReference type="PANTHER" id="PTHR37824">
    <property type="entry name" value="IRON-REGULATED SURFACE DETERMINANT PROTEIN C"/>
    <property type="match status" value="1"/>
</dbReference>
<keyword evidence="8" id="KW-0812">Transmembrane</keyword>
<keyword evidence="3" id="KW-0964">Secreted</keyword>
<feature type="signal peptide" evidence="9">
    <location>
        <begin position="1"/>
        <end position="29"/>
    </location>
</feature>
<dbReference type="CDD" id="cd06920">
    <property type="entry name" value="NEAT"/>
    <property type="match status" value="1"/>
</dbReference>
<comment type="caution">
    <text evidence="11">The sequence shown here is derived from an EMBL/GenBank/DDBJ whole genome shotgun (WGS) entry which is preliminary data.</text>
</comment>
<evidence type="ECO:0000256" key="7">
    <source>
        <dbReference type="SAM" id="MobiDB-lite"/>
    </source>
</evidence>
<dbReference type="GO" id="GO:0009274">
    <property type="term" value="C:peptidoglycan-based cell wall"/>
    <property type="evidence" value="ECO:0007669"/>
    <property type="project" value="InterPro"/>
</dbReference>
<evidence type="ECO:0000259" key="10">
    <source>
        <dbReference type="PROSITE" id="PS50978"/>
    </source>
</evidence>
<accession>A0A9X2DPL4</accession>
<keyword evidence="2" id="KW-0134">Cell wall</keyword>
<dbReference type="NCBIfam" id="TIGR03063">
    <property type="entry name" value="srtB_target"/>
    <property type="match status" value="1"/>
</dbReference>
<dbReference type="InterPro" id="IPR037250">
    <property type="entry name" value="NEAT_dom_sf"/>
</dbReference>
<dbReference type="Gene3D" id="2.60.40.1850">
    <property type="match status" value="1"/>
</dbReference>
<dbReference type="RefSeq" id="WP_251222846.1">
    <property type="nucleotide sequence ID" value="NZ_JAMBOL010000005.1"/>
</dbReference>
<evidence type="ECO:0000256" key="9">
    <source>
        <dbReference type="SAM" id="SignalP"/>
    </source>
</evidence>
<keyword evidence="8" id="KW-1133">Transmembrane helix</keyword>
<evidence type="ECO:0000256" key="6">
    <source>
        <dbReference type="ARBA" id="ARBA00023088"/>
    </source>
</evidence>
<evidence type="ECO:0000256" key="5">
    <source>
        <dbReference type="ARBA" id="ARBA00023004"/>
    </source>
</evidence>
<feature type="transmembrane region" description="Helical" evidence="8">
    <location>
        <begin position="216"/>
        <end position="235"/>
    </location>
</feature>